<evidence type="ECO:0000256" key="2">
    <source>
        <dbReference type="ARBA" id="ARBA00010527"/>
    </source>
</evidence>
<dbReference type="Proteomes" id="UP000431269">
    <property type="component" value="Chromosome"/>
</dbReference>
<dbReference type="KEGG" id="tsv:DSM104635_01257"/>
<reference evidence="18" key="1">
    <citation type="submission" date="2019-12" db="EMBL/GenBank/DDBJ databases">
        <title>Complete genome of Terracaulis silvestris 0127_4.</title>
        <authorList>
            <person name="Vieira S."/>
            <person name="Riedel T."/>
            <person name="Sproer C."/>
            <person name="Pascual J."/>
            <person name="Boedeker C."/>
            <person name="Overmann J."/>
        </authorList>
    </citation>
    <scope>NUCLEOTIDE SEQUENCE [LARGE SCALE GENOMIC DNA]</scope>
    <source>
        <strain evidence="18">0127_4</strain>
    </source>
</reference>
<keyword evidence="6 13" id="KW-0812">Transmembrane</keyword>
<feature type="transmembrane region" description="Helical" evidence="13">
    <location>
        <begin position="398"/>
        <end position="425"/>
    </location>
</feature>
<keyword evidence="10 13" id="KW-0143">Chaperone</keyword>
<evidence type="ECO:0000256" key="4">
    <source>
        <dbReference type="ARBA" id="ARBA00022448"/>
    </source>
</evidence>
<keyword evidence="4 13" id="KW-0813">Transport</keyword>
<feature type="transmembrane region" description="Helical" evidence="13">
    <location>
        <begin position="533"/>
        <end position="557"/>
    </location>
</feature>
<dbReference type="AlphaFoldDB" id="A0A6I6MIP9"/>
<feature type="transmembrane region" description="Helical" evidence="13">
    <location>
        <begin position="569"/>
        <end position="594"/>
    </location>
</feature>
<feature type="domain" description="Membrane insertase YidC/Oxa/ALB C-terminal" evidence="15">
    <location>
        <begin position="405"/>
        <end position="608"/>
    </location>
</feature>
<dbReference type="PRINTS" id="PR00701">
    <property type="entry name" value="60KDINNERMP"/>
</dbReference>
<accession>A0A6I6MIP9</accession>
<keyword evidence="5 13" id="KW-1003">Cell membrane</keyword>
<feature type="domain" description="Membrane insertase YidC N-terminal" evidence="16">
    <location>
        <begin position="90"/>
        <end position="387"/>
    </location>
</feature>
<evidence type="ECO:0000256" key="3">
    <source>
        <dbReference type="ARBA" id="ARBA00015325"/>
    </source>
</evidence>
<protein>
    <recommendedName>
        <fullName evidence="3 13">Membrane protein insertase YidC</fullName>
    </recommendedName>
    <alternativeName>
        <fullName evidence="12 13">Foldase YidC</fullName>
    </alternativeName>
    <alternativeName>
        <fullName evidence="11 13">Membrane integrase YidC</fullName>
    </alternativeName>
    <alternativeName>
        <fullName evidence="13">Membrane protein YidC</fullName>
    </alternativeName>
</protein>
<sequence length="633" mass="70291">MQPSGGQGPNETRNVILAIVLSIGIFIGFDFFYAGPARERAQAERAQIEQSQDAARTAEAQGDAIGTPDAPSSTEPVQREQVLAATTASRVPIDTGAVDGSISLEGARIDDLNLRGYHRTVDDSSPEVTLLAPSNTEFGHYAFFGWEMQSGEAVSTVADARSAWSLGEGAATLTPQTPVTLRLDAGNGVTVVRTIAIDENFMFTITDVVTNTSGGALAVRPFGTVRREGMPEDYVRNQIVHQGLIGAFGENNSSHQVTFENAGKHVRDRGRGRVGADERIEDMQGQGGWLGITDHYWLTAIIPAQNERTSTYFDAGADGATNEYRAAYRGDWHQVGAGAQVTYTQHLFAGAKRYDLLNDYQQALEIPRFIWAIDWGNFYFLTRPFFAMLHWFGQTFAGWGIIFNFGLAILASTVVVKLLLFPLVYQSFKAMAKMRGMQPKMKELQERYAADKQRQQQELMRLYQTEKINPVSGCIPILLQIPVFFALYKTLTVTIEMRHEPFVGWIQDLSARDPTSIFNLFTLLPFDPSTVPLIGGFLMIGVWPILYGLSMWALQALSPPPTDPVQAQIFRLLPILFTFMFAAFPAGLVIYWTWSNTLSILQQYVIMRRQGVETQLDTFLKKRFGKSEPSAAE</sequence>
<dbReference type="InterPro" id="IPR019998">
    <property type="entry name" value="Membr_insert_YidC"/>
</dbReference>
<dbReference type="EMBL" id="CP047045">
    <property type="protein sequence ID" value="QGZ94439.1"/>
    <property type="molecule type" value="Genomic_DNA"/>
</dbReference>
<feature type="region of interest" description="Disordered" evidence="14">
    <location>
        <begin position="43"/>
        <end position="78"/>
    </location>
</feature>
<proteinExistence type="inferred from homology"/>
<dbReference type="InterPro" id="IPR038221">
    <property type="entry name" value="YidC_periplasmic_sf"/>
</dbReference>
<comment type="function">
    <text evidence="13">Required for the insertion and/or proper folding and/or complex formation of integral membrane proteins into the membrane. Involved in integration of membrane proteins that insert both dependently and independently of the Sec translocase complex, as well as at least some lipoproteins. Aids folding of multispanning membrane proteins.</text>
</comment>
<evidence type="ECO:0000313" key="18">
    <source>
        <dbReference type="Proteomes" id="UP000431269"/>
    </source>
</evidence>
<dbReference type="HAMAP" id="MF_01810">
    <property type="entry name" value="YidC_type1"/>
    <property type="match status" value="1"/>
</dbReference>
<dbReference type="CDD" id="cd19961">
    <property type="entry name" value="EcYidC-like_peri"/>
    <property type="match status" value="1"/>
</dbReference>
<dbReference type="NCBIfam" id="TIGR03592">
    <property type="entry name" value="yidC_oxa1_cterm"/>
    <property type="match status" value="1"/>
</dbReference>
<evidence type="ECO:0000256" key="13">
    <source>
        <dbReference type="HAMAP-Rule" id="MF_01810"/>
    </source>
</evidence>
<evidence type="ECO:0000256" key="6">
    <source>
        <dbReference type="ARBA" id="ARBA00022692"/>
    </source>
</evidence>
<gene>
    <name evidence="13 17" type="primary">yidC</name>
    <name evidence="17" type="ORF">DSM104635_01257</name>
</gene>
<comment type="similarity">
    <text evidence="2 13">Belongs to the OXA1/ALB3/YidC family. Type 1 subfamily.</text>
</comment>
<dbReference type="GO" id="GO:0032977">
    <property type="term" value="F:membrane insertase activity"/>
    <property type="evidence" value="ECO:0007669"/>
    <property type="project" value="InterPro"/>
</dbReference>
<dbReference type="NCBIfam" id="NF002353">
    <property type="entry name" value="PRK01318.1-4"/>
    <property type="match status" value="1"/>
</dbReference>
<dbReference type="PRINTS" id="PR01900">
    <property type="entry name" value="YIDCPROTEIN"/>
</dbReference>
<dbReference type="GO" id="GO:0005886">
    <property type="term" value="C:plasma membrane"/>
    <property type="evidence" value="ECO:0007669"/>
    <property type="project" value="UniProtKB-SubCell"/>
</dbReference>
<dbReference type="InterPro" id="IPR047196">
    <property type="entry name" value="YidC_ALB_C"/>
</dbReference>
<feature type="transmembrane region" description="Helical" evidence="13">
    <location>
        <begin position="15"/>
        <end position="35"/>
    </location>
</feature>
<dbReference type="InterPro" id="IPR001708">
    <property type="entry name" value="YidC/ALB3/OXA1/COX18"/>
</dbReference>
<dbReference type="RefSeq" id="WP_158765377.1">
    <property type="nucleotide sequence ID" value="NZ_CP047045.1"/>
</dbReference>
<evidence type="ECO:0000259" key="16">
    <source>
        <dbReference type="Pfam" id="PF14849"/>
    </source>
</evidence>
<dbReference type="PANTHER" id="PTHR12428:SF65">
    <property type="entry name" value="CYTOCHROME C OXIDASE ASSEMBLY PROTEIN COX18, MITOCHONDRIAL"/>
    <property type="match status" value="1"/>
</dbReference>
<comment type="subunit">
    <text evidence="13">Interacts with the Sec translocase complex via SecD. Specifically interacts with transmembrane segments of nascent integral membrane proteins during membrane integration.</text>
</comment>
<evidence type="ECO:0000256" key="11">
    <source>
        <dbReference type="ARBA" id="ARBA00033245"/>
    </source>
</evidence>
<keyword evidence="8 13" id="KW-1133">Transmembrane helix</keyword>
<dbReference type="GO" id="GO:0051205">
    <property type="term" value="P:protein insertion into membrane"/>
    <property type="evidence" value="ECO:0007669"/>
    <property type="project" value="TreeGrafter"/>
</dbReference>
<evidence type="ECO:0000256" key="1">
    <source>
        <dbReference type="ARBA" id="ARBA00004429"/>
    </source>
</evidence>
<evidence type="ECO:0000256" key="8">
    <source>
        <dbReference type="ARBA" id="ARBA00022989"/>
    </source>
</evidence>
<evidence type="ECO:0000256" key="10">
    <source>
        <dbReference type="ARBA" id="ARBA00023186"/>
    </source>
</evidence>
<feature type="transmembrane region" description="Helical" evidence="13">
    <location>
        <begin position="468"/>
        <end position="488"/>
    </location>
</feature>
<dbReference type="Gene3D" id="2.70.98.90">
    <property type="match status" value="1"/>
</dbReference>
<evidence type="ECO:0000259" key="15">
    <source>
        <dbReference type="Pfam" id="PF02096"/>
    </source>
</evidence>
<evidence type="ECO:0000256" key="12">
    <source>
        <dbReference type="ARBA" id="ARBA00033342"/>
    </source>
</evidence>
<dbReference type="InterPro" id="IPR028055">
    <property type="entry name" value="YidC/Oxa/ALB_C"/>
</dbReference>
<evidence type="ECO:0000256" key="14">
    <source>
        <dbReference type="SAM" id="MobiDB-lite"/>
    </source>
</evidence>
<dbReference type="GO" id="GO:0015031">
    <property type="term" value="P:protein transport"/>
    <property type="evidence" value="ECO:0007669"/>
    <property type="project" value="UniProtKB-KW"/>
</dbReference>
<evidence type="ECO:0000256" key="5">
    <source>
        <dbReference type="ARBA" id="ARBA00022475"/>
    </source>
</evidence>
<name>A0A6I6MIP9_9CAUL</name>
<feature type="transmembrane region" description="Helical" evidence="13">
    <location>
        <begin position="369"/>
        <end position="392"/>
    </location>
</feature>
<evidence type="ECO:0000313" key="17">
    <source>
        <dbReference type="EMBL" id="QGZ94439.1"/>
    </source>
</evidence>
<organism evidence="17 18">
    <name type="scientific">Terricaulis silvestris</name>
    <dbReference type="NCBI Taxonomy" id="2686094"/>
    <lineage>
        <taxon>Bacteria</taxon>
        <taxon>Pseudomonadati</taxon>
        <taxon>Pseudomonadota</taxon>
        <taxon>Alphaproteobacteria</taxon>
        <taxon>Caulobacterales</taxon>
        <taxon>Caulobacteraceae</taxon>
        <taxon>Terricaulis</taxon>
    </lineage>
</organism>
<evidence type="ECO:0000256" key="7">
    <source>
        <dbReference type="ARBA" id="ARBA00022927"/>
    </source>
</evidence>
<evidence type="ECO:0000256" key="9">
    <source>
        <dbReference type="ARBA" id="ARBA00023136"/>
    </source>
</evidence>
<keyword evidence="7 13" id="KW-0653">Protein transport</keyword>
<keyword evidence="18" id="KW-1185">Reference proteome</keyword>
<dbReference type="CDD" id="cd20070">
    <property type="entry name" value="5TM_YidC_Alb3"/>
    <property type="match status" value="1"/>
</dbReference>
<dbReference type="NCBIfam" id="TIGR03593">
    <property type="entry name" value="yidC_nterm"/>
    <property type="match status" value="1"/>
</dbReference>
<comment type="subcellular location">
    <subcellularLocation>
        <location evidence="1">Cell inner membrane</location>
        <topology evidence="1">Multi-pass membrane protein</topology>
    </subcellularLocation>
    <subcellularLocation>
        <location evidence="13">Cell membrane</location>
        <topology evidence="13">Multi-pass membrane protein</topology>
    </subcellularLocation>
</comment>
<dbReference type="Pfam" id="PF02096">
    <property type="entry name" value="60KD_IMP"/>
    <property type="match status" value="1"/>
</dbReference>
<dbReference type="Pfam" id="PF14849">
    <property type="entry name" value="YidC_periplas"/>
    <property type="match status" value="1"/>
</dbReference>
<dbReference type="PANTHER" id="PTHR12428">
    <property type="entry name" value="OXA1"/>
    <property type="match status" value="1"/>
</dbReference>
<dbReference type="InterPro" id="IPR028053">
    <property type="entry name" value="Membr_insert_YidC_N"/>
</dbReference>
<keyword evidence="9 13" id="KW-0472">Membrane</keyword>